<comment type="subcellular location">
    <subcellularLocation>
        <location evidence="1">Membrane</location>
    </subcellularLocation>
</comment>
<evidence type="ECO:0000256" key="11">
    <source>
        <dbReference type="ARBA" id="ARBA00023310"/>
    </source>
</evidence>
<evidence type="ECO:0000256" key="1">
    <source>
        <dbReference type="ARBA" id="ARBA00004370"/>
    </source>
</evidence>
<comment type="caution">
    <text evidence="14">The sequence shown here is derived from an EMBL/GenBank/DDBJ whole genome shotgun (WGS) entry which is preliminary data.</text>
</comment>
<dbReference type="InterPro" id="IPR004861">
    <property type="entry name" value="Siw14-like"/>
</dbReference>
<evidence type="ECO:0000256" key="10">
    <source>
        <dbReference type="ARBA" id="ARBA00023196"/>
    </source>
</evidence>
<keyword evidence="10" id="KW-0139">CF(1)</keyword>
<evidence type="ECO:0000256" key="2">
    <source>
        <dbReference type="ARBA" id="ARBA00008936"/>
    </source>
</evidence>
<reference evidence="14 15" key="1">
    <citation type="submission" date="2020-11" db="EMBL/GenBank/DDBJ databases">
        <title>Kefir isolates.</title>
        <authorList>
            <person name="Marcisauskas S."/>
            <person name="Kim Y."/>
            <person name="Blasche S."/>
        </authorList>
    </citation>
    <scope>NUCLEOTIDE SEQUENCE [LARGE SCALE GENOMIC DNA]</scope>
    <source>
        <strain evidence="14 15">KR</strain>
    </source>
</reference>
<keyword evidence="8" id="KW-0406">Ion transport</keyword>
<dbReference type="GO" id="GO:0005739">
    <property type="term" value="C:mitochondrion"/>
    <property type="evidence" value="ECO:0007669"/>
    <property type="project" value="GOC"/>
</dbReference>
<dbReference type="PRINTS" id="PR01911">
    <property type="entry name" value="PFDSPHPHTASE"/>
</dbReference>
<evidence type="ECO:0000256" key="8">
    <source>
        <dbReference type="ARBA" id="ARBA00023065"/>
    </source>
</evidence>
<name>A0A9P6VT73_RHOMI</name>
<dbReference type="InterPro" id="IPR055190">
    <property type="entry name" value="ATP-synt_VA_C"/>
</dbReference>
<dbReference type="GO" id="GO:0046933">
    <property type="term" value="F:proton-transporting ATP synthase activity, rotational mechanism"/>
    <property type="evidence" value="ECO:0007669"/>
    <property type="project" value="TreeGrafter"/>
</dbReference>
<keyword evidence="4" id="KW-0813">Transport</keyword>
<evidence type="ECO:0000313" key="14">
    <source>
        <dbReference type="EMBL" id="KAG0653183.1"/>
    </source>
</evidence>
<dbReference type="Proteomes" id="UP000777482">
    <property type="component" value="Unassembled WGS sequence"/>
</dbReference>
<organism evidence="14 15">
    <name type="scientific">Rhodotorula mucilaginosa</name>
    <name type="common">Yeast</name>
    <name type="synonym">Rhodotorula rubra</name>
    <dbReference type="NCBI Taxonomy" id="5537"/>
    <lineage>
        <taxon>Eukaryota</taxon>
        <taxon>Fungi</taxon>
        <taxon>Dikarya</taxon>
        <taxon>Basidiomycota</taxon>
        <taxon>Pucciniomycotina</taxon>
        <taxon>Microbotryomycetes</taxon>
        <taxon>Sporidiobolales</taxon>
        <taxon>Sporidiobolaceae</taxon>
        <taxon>Rhodotorula</taxon>
    </lineage>
</organism>
<evidence type="ECO:0000256" key="4">
    <source>
        <dbReference type="ARBA" id="ARBA00022448"/>
    </source>
</evidence>
<dbReference type="SUPFAM" id="SSF52799">
    <property type="entry name" value="(Phosphotyrosine protein) phosphatases II"/>
    <property type="match status" value="1"/>
</dbReference>
<comment type="similarity">
    <text evidence="2">Belongs to the ATPase alpha/beta chains family.</text>
</comment>
<dbReference type="Gene3D" id="1.10.1140.10">
    <property type="entry name" value="Bovine Mitochondrial F1-atpase, Atp Synthase Beta Chain, Chain D, domain 3"/>
    <property type="match status" value="1"/>
</dbReference>
<dbReference type="GO" id="GO:0005524">
    <property type="term" value="F:ATP binding"/>
    <property type="evidence" value="ECO:0007669"/>
    <property type="project" value="UniProtKB-KW"/>
</dbReference>
<dbReference type="InterPro" id="IPR050053">
    <property type="entry name" value="ATPase_alpha/beta_chains"/>
</dbReference>
<proteinExistence type="inferred from homology"/>
<evidence type="ECO:0000259" key="13">
    <source>
        <dbReference type="Pfam" id="PF22919"/>
    </source>
</evidence>
<protein>
    <recommendedName>
        <fullName evidence="3">H(+)-transporting two-sector ATPase</fullName>
        <ecNumber evidence="3">7.1.2.2</ecNumber>
    </recommendedName>
</protein>
<evidence type="ECO:0000256" key="7">
    <source>
        <dbReference type="ARBA" id="ARBA00022967"/>
    </source>
</evidence>
<gene>
    <name evidence="14" type="primary">ATP2_1</name>
    <name evidence="14" type="ORF">C6P46_003477</name>
</gene>
<dbReference type="EC" id="7.1.2.2" evidence="3"/>
<dbReference type="InterPro" id="IPR024034">
    <property type="entry name" value="ATPase_F1/V1_b/a_C"/>
</dbReference>
<dbReference type="Gene3D" id="3.90.190.10">
    <property type="entry name" value="Protein tyrosine phosphatase superfamily"/>
    <property type="match status" value="2"/>
</dbReference>
<comment type="catalytic activity">
    <reaction evidence="12">
        <text>ATP + H2O + 4 H(+)(in) = ADP + phosphate + 5 H(+)(out)</text>
        <dbReference type="Rhea" id="RHEA:57720"/>
        <dbReference type="ChEBI" id="CHEBI:15377"/>
        <dbReference type="ChEBI" id="CHEBI:15378"/>
        <dbReference type="ChEBI" id="CHEBI:30616"/>
        <dbReference type="ChEBI" id="CHEBI:43474"/>
        <dbReference type="ChEBI" id="CHEBI:456216"/>
        <dbReference type="EC" id="7.1.2.2"/>
    </reaction>
</comment>
<keyword evidence="7" id="KW-1278">Translocase</keyword>
<keyword evidence="9" id="KW-0472">Membrane</keyword>
<keyword evidence="11" id="KW-0066">ATP synthesis</keyword>
<dbReference type="FunFam" id="1.10.1140.10:FF:000001">
    <property type="entry name" value="ATP synthase subunit beta"/>
    <property type="match status" value="1"/>
</dbReference>
<dbReference type="InterPro" id="IPR029021">
    <property type="entry name" value="Prot-tyrosine_phosphatase-like"/>
</dbReference>
<keyword evidence="15" id="KW-1185">Reference proteome</keyword>
<dbReference type="InterPro" id="IPR020428">
    <property type="entry name" value="PFA-DSPs"/>
</dbReference>
<dbReference type="PANTHER" id="PTHR15184">
    <property type="entry name" value="ATP SYNTHASE"/>
    <property type="match status" value="1"/>
</dbReference>
<dbReference type="CDD" id="cd18110">
    <property type="entry name" value="ATP-synt_F1_beta_C"/>
    <property type="match status" value="1"/>
</dbReference>
<sequence>MPASMLETLVAQRGTTGVLFPPLNFAQVLPGIYRSGHPNKGNFPFLDSLNLKTIMYLSTDDYRTDTRTWATEQGLNIVHLPIDVSKDPTVEVDEALVRQAIEVVLGELAIRLACRRLGVADDISPPPDTRNLPILIHDNKGRFLPSLVCAILRLVCDWTLDGALNEYRRFMPSTEDWIRDDPAKVSKKRDKERIADIQVRSSHSRHILTALLSNSSRKFSFAADRSLPSRDAHVRPSLRADLAQEARGRPRVRCRTSLSSRVPSRFGALDRCRALVVKAFDRRLPAHQQAWRGCTRTASTTLPHGIAELRIFPAVDPRIVGQEHYDTATQVQKLLQDYKGLQDIIAILGMDELSEADKLTVERARKVQRFMSQPFAVAEAFTGMEGRLVSLKESVKSFQRILAGEFDHLPENAFYMVGDIADAVKKAEKLAAEMAAGDN</sequence>
<feature type="domain" description="ATP synthase A/B type C-terminal" evidence="13">
    <location>
        <begin position="318"/>
        <end position="404"/>
    </location>
</feature>
<dbReference type="GO" id="GO:0042776">
    <property type="term" value="P:proton motive force-driven mitochondrial ATP synthesis"/>
    <property type="evidence" value="ECO:0007669"/>
    <property type="project" value="TreeGrafter"/>
</dbReference>
<keyword evidence="6" id="KW-0067">ATP-binding</keyword>
<dbReference type="PANTHER" id="PTHR15184:SF71">
    <property type="entry name" value="ATP SYNTHASE SUBUNIT BETA, MITOCHONDRIAL"/>
    <property type="match status" value="1"/>
</dbReference>
<dbReference type="EMBL" id="PUHQ01000287">
    <property type="protein sequence ID" value="KAG0653183.1"/>
    <property type="molecule type" value="Genomic_DNA"/>
</dbReference>
<evidence type="ECO:0000256" key="6">
    <source>
        <dbReference type="ARBA" id="ARBA00022840"/>
    </source>
</evidence>
<dbReference type="GO" id="GO:0016791">
    <property type="term" value="F:phosphatase activity"/>
    <property type="evidence" value="ECO:0007669"/>
    <property type="project" value="InterPro"/>
</dbReference>
<dbReference type="Pfam" id="PF03162">
    <property type="entry name" value="Y_phosphatase2"/>
    <property type="match status" value="2"/>
</dbReference>
<dbReference type="GO" id="GO:0045259">
    <property type="term" value="C:proton-transporting ATP synthase complex"/>
    <property type="evidence" value="ECO:0007669"/>
    <property type="project" value="UniProtKB-KW"/>
</dbReference>
<keyword evidence="5" id="KW-0547">Nucleotide-binding</keyword>
<evidence type="ECO:0000256" key="12">
    <source>
        <dbReference type="ARBA" id="ARBA00048383"/>
    </source>
</evidence>
<dbReference type="Pfam" id="PF22919">
    <property type="entry name" value="ATP-synt_VA_C"/>
    <property type="match status" value="1"/>
</dbReference>
<dbReference type="AlphaFoldDB" id="A0A9P6VT73"/>
<evidence type="ECO:0000256" key="5">
    <source>
        <dbReference type="ARBA" id="ARBA00022741"/>
    </source>
</evidence>
<dbReference type="SUPFAM" id="SSF47917">
    <property type="entry name" value="C-terminal domain of alpha and beta subunits of F1 ATP synthase"/>
    <property type="match status" value="1"/>
</dbReference>
<dbReference type="OrthoDB" id="6375174at2759"/>
<evidence type="ECO:0000313" key="15">
    <source>
        <dbReference type="Proteomes" id="UP000777482"/>
    </source>
</evidence>
<evidence type="ECO:0000256" key="3">
    <source>
        <dbReference type="ARBA" id="ARBA00012473"/>
    </source>
</evidence>
<accession>A0A9P6VT73</accession>
<evidence type="ECO:0000256" key="9">
    <source>
        <dbReference type="ARBA" id="ARBA00023136"/>
    </source>
</evidence>